<proteinExistence type="predicted"/>
<gene>
    <name evidence="1" type="ORF">LOK49_LG14G00767</name>
</gene>
<protein>
    <submittedName>
        <fullName evidence="1">Uncharacterized protein</fullName>
    </submittedName>
</protein>
<keyword evidence="2" id="KW-1185">Reference proteome</keyword>
<name>A0ACC0FAG9_9ERIC</name>
<evidence type="ECO:0000313" key="1">
    <source>
        <dbReference type="EMBL" id="KAI7985655.1"/>
    </source>
</evidence>
<accession>A0ACC0FAG9</accession>
<organism evidence="1 2">
    <name type="scientific">Camellia lanceoleosa</name>
    <dbReference type="NCBI Taxonomy" id="1840588"/>
    <lineage>
        <taxon>Eukaryota</taxon>
        <taxon>Viridiplantae</taxon>
        <taxon>Streptophyta</taxon>
        <taxon>Embryophyta</taxon>
        <taxon>Tracheophyta</taxon>
        <taxon>Spermatophyta</taxon>
        <taxon>Magnoliopsida</taxon>
        <taxon>eudicotyledons</taxon>
        <taxon>Gunneridae</taxon>
        <taxon>Pentapetalae</taxon>
        <taxon>asterids</taxon>
        <taxon>Ericales</taxon>
        <taxon>Theaceae</taxon>
        <taxon>Camellia</taxon>
    </lineage>
</organism>
<comment type="caution">
    <text evidence="1">The sequence shown here is derived from an EMBL/GenBank/DDBJ whole genome shotgun (WGS) entry which is preliminary data.</text>
</comment>
<sequence>MGEKDMEINVVSTPNPNTSPPTVTMSDTSPFPEVGPPITPKPKSFKDALVVPKTNYFYFDEEVDTITPDVEVEERDPNMEGPHGIPKIFLPKQLLQQIRQPWNNSLILRLLGKSIGYQMLCTKVRNQWTLQDEFNAIDLGNNYFFFKFSSHKDCAHVYSGGPVDHRKELRRYKAPNPQPQVLLTPSSTPAGDGLSIKVPPQSEQSQANSNLQQSKAGANNFGP</sequence>
<dbReference type="EMBL" id="CM045772">
    <property type="protein sequence ID" value="KAI7985655.1"/>
    <property type="molecule type" value="Genomic_DNA"/>
</dbReference>
<dbReference type="Proteomes" id="UP001060215">
    <property type="component" value="Chromosome 15"/>
</dbReference>
<evidence type="ECO:0000313" key="2">
    <source>
        <dbReference type="Proteomes" id="UP001060215"/>
    </source>
</evidence>
<reference evidence="1 2" key="1">
    <citation type="journal article" date="2022" name="Plant J.">
        <title>Chromosome-level genome of Camellia lanceoleosa provides a valuable resource for understanding genome evolution and self-incompatibility.</title>
        <authorList>
            <person name="Gong W."/>
            <person name="Xiao S."/>
            <person name="Wang L."/>
            <person name="Liao Z."/>
            <person name="Chang Y."/>
            <person name="Mo W."/>
            <person name="Hu G."/>
            <person name="Li W."/>
            <person name="Zhao G."/>
            <person name="Zhu H."/>
            <person name="Hu X."/>
            <person name="Ji K."/>
            <person name="Xiang X."/>
            <person name="Song Q."/>
            <person name="Yuan D."/>
            <person name="Jin S."/>
            <person name="Zhang L."/>
        </authorList>
    </citation>
    <scope>NUCLEOTIDE SEQUENCE [LARGE SCALE GENOMIC DNA]</scope>
    <source>
        <strain evidence="1">SQ_2022a</strain>
    </source>
</reference>